<proteinExistence type="predicted"/>
<organism evidence="1 2">
    <name type="scientific">Fusobacterium necrophorum subsp. funduliforme B35</name>
    <dbReference type="NCBI Taxonomy" id="1226633"/>
    <lineage>
        <taxon>Bacteria</taxon>
        <taxon>Fusobacteriati</taxon>
        <taxon>Fusobacteriota</taxon>
        <taxon>Fusobacteriia</taxon>
        <taxon>Fusobacteriales</taxon>
        <taxon>Fusobacteriaceae</taxon>
        <taxon>Fusobacterium</taxon>
    </lineage>
</organism>
<protein>
    <submittedName>
        <fullName evidence="1">Uncharacterized protein</fullName>
    </submittedName>
</protein>
<dbReference type="EMBL" id="AUZI01000030">
    <property type="protein sequence ID" value="KID48164.1"/>
    <property type="molecule type" value="Genomic_DNA"/>
</dbReference>
<evidence type="ECO:0000313" key="2">
    <source>
        <dbReference type="Proteomes" id="UP000031184"/>
    </source>
</evidence>
<sequence>MNCENILIEKLEYQDSMLYVYYYFCSNDRRIKKF</sequence>
<dbReference type="AlphaFoldDB" id="A0A0B4ETI0"/>
<name>A0A0B4ETI0_9FUSO</name>
<gene>
    <name evidence="1" type="ORF">C095_11520</name>
</gene>
<comment type="caution">
    <text evidence="1">The sequence shown here is derived from an EMBL/GenBank/DDBJ whole genome shotgun (WGS) entry which is preliminary data.</text>
</comment>
<reference evidence="1 2" key="1">
    <citation type="submission" date="2013-08" db="EMBL/GenBank/DDBJ databases">
        <title>An opportunistic ruminal bacterium that causes liver abscesses in cattle.</title>
        <authorList>
            <person name="Benahmed F.H."/>
            <person name="Rasmussen M."/>
            <person name="Harbottle H."/>
            <person name="Soppet D."/>
            <person name="Nagaraja T.G."/>
            <person name="Davidson M."/>
        </authorList>
    </citation>
    <scope>NUCLEOTIDE SEQUENCE [LARGE SCALE GENOMIC DNA]</scope>
    <source>
        <strain evidence="1 2">B35</strain>
    </source>
</reference>
<evidence type="ECO:0000313" key="1">
    <source>
        <dbReference type="EMBL" id="KID48164.1"/>
    </source>
</evidence>
<dbReference type="Proteomes" id="UP000031184">
    <property type="component" value="Unassembled WGS sequence"/>
</dbReference>
<dbReference type="PATRIC" id="fig|1226633.4.peg.2333"/>
<accession>A0A0B4ETI0</accession>